<evidence type="ECO:0000313" key="2">
    <source>
        <dbReference type="EMBL" id="MPC89355.1"/>
    </source>
</evidence>
<sequence>MQLERVHQALLSSSSSSSSHPYAAYSLHQMKEGVWERIGESVDELSPRGLVEAVVGETRDGQHALRTFLQGVDLTRDAHELRCVGILWNFMDFCFFLIFYFLCKRRNWARGKK</sequence>
<keyword evidence="1" id="KW-0472">Membrane</keyword>
<evidence type="ECO:0000256" key="1">
    <source>
        <dbReference type="SAM" id="Phobius"/>
    </source>
</evidence>
<reference evidence="2 3" key="1">
    <citation type="submission" date="2019-05" db="EMBL/GenBank/DDBJ databases">
        <title>Another draft genome of Portunus trituberculatus and its Hox gene families provides insights of decapod evolution.</title>
        <authorList>
            <person name="Jeong J.-H."/>
            <person name="Song I."/>
            <person name="Kim S."/>
            <person name="Choi T."/>
            <person name="Kim D."/>
            <person name="Ryu S."/>
            <person name="Kim W."/>
        </authorList>
    </citation>
    <scope>NUCLEOTIDE SEQUENCE [LARGE SCALE GENOMIC DNA]</scope>
    <source>
        <tissue evidence="2">Muscle</tissue>
    </source>
</reference>
<comment type="caution">
    <text evidence="2">The sequence shown here is derived from an EMBL/GenBank/DDBJ whole genome shotgun (WGS) entry which is preliminary data.</text>
</comment>
<proteinExistence type="predicted"/>
<dbReference type="Proteomes" id="UP000324222">
    <property type="component" value="Unassembled WGS sequence"/>
</dbReference>
<dbReference type="EMBL" id="VSRR010080762">
    <property type="protein sequence ID" value="MPC89355.1"/>
    <property type="molecule type" value="Genomic_DNA"/>
</dbReference>
<gene>
    <name evidence="2" type="ORF">E2C01_084297</name>
</gene>
<accession>A0A5B7J3N1</accession>
<keyword evidence="1" id="KW-0812">Transmembrane</keyword>
<keyword evidence="3" id="KW-1185">Reference proteome</keyword>
<evidence type="ECO:0000313" key="3">
    <source>
        <dbReference type="Proteomes" id="UP000324222"/>
    </source>
</evidence>
<dbReference type="AlphaFoldDB" id="A0A5B7J3N1"/>
<protein>
    <submittedName>
        <fullName evidence="2">Uncharacterized protein</fullName>
    </submittedName>
</protein>
<feature type="transmembrane region" description="Helical" evidence="1">
    <location>
        <begin position="86"/>
        <end position="103"/>
    </location>
</feature>
<dbReference type="OrthoDB" id="2019614at2759"/>
<name>A0A5B7J3N1_PORTR</name>
<organism evidence="2 3">
    <name type="scientific">Portunus trituberculatus</name>
    <name type="common">Swimming crab</name>
    <name type="synonym">Neptunus trituberculatus</name>
    <dbReference type="NCBI Taxonomy" id="210409"/>
    <lineage>
        <taxon>Eukaryota</taxon>
        <taxon>Metazoa</taxon>
        <taxon>Ecdysozoa</taxon>
        <taxon>Arthropoda</taxon>
        <taxon>Crustacea</taxon>
        <taxon>Multicrustacea</taxon>
        <taxon>Malacostraca</taxon>
        <taxon>Eumalacostraca</taxon>
        <taxon>Eucarida</taxon>
        <taxon>Decapoda</taxon>
        <taxon>Pleocyemata</taxon>
        <taxon>Brachyura</taxon>
        <taxon>Eubrachyura</taxon>
        <taxon>Portunoidea</taxon>
        <taxon>Portunidae</taxon>
        <taxon>Portuninae</taxon>
        <taxon>Portunus</taxon>
    </lineage>
</organism>
<keyword evidence="1" id="KW-1133">Transmembrane helix</keyword>